<dbReference type="EMBL" id="CP009416">
    <property type="protein sequence ID" value="AJD90605.1"/>
    <property type="molecule type" value="Genomic_DNA"/>
</dbReference>
<dbReference type="AlphaFoldDB" id="A0A0B5AJT5"/>
<sequence length="37" mass="3976">MKGVGINPKGDVISDSNGDRGRILLKGDRINLKPIDI</sequence>
<name>A0A0B5AJT5_9BACL</name>
<accession>A0A0B5AJT5</accession>
<evidence type="ECO:0000313" key="2">
    <source>
        <dbReference type="Proteomes" id="UP000031449"/>
    </source>
</evidence>
<dbReference type="BioCyc" id="JESP1508404:G14D9-10542-MONOMER"/>
<proteinExistence type="predicted"/>
<dbReference type="HOGENOM" id="CLU_3344622_0_0_9"/>
<evidence type="ECO:0000313" key="1">
    <source>
        <dbReference type="EMBL" id="AJD90605.1"/>
    </source>
</evidence>
<dbReference type="KEGG" id="jeo:JMA_12880"/>
<reference evidence="1 2" key="1">
    <citation type="submission" date="2014-08" db="EMBL/GenBank/DDBJ databases">
        <title>Complete genome of a marine bacteria Jeotgalibacillus malaysiensis.</title>
        <authorList>
            <person name="Yaakop A.S."/>
            <person name="Chan K.-G."/>
            <person name="Goh K.M."/>
        </authorList>
    </citation>
    <scope>NUCLEOTIDE SEQUENCE [LARGE SCALE GENOMIC DNA]</scope>
    <source>
        <strain evidence="1 2">D5</strain>
    </source>
</reference>
<gene>
    <name evidence="1" type="ORF">JMA_12880</name>
</gene>
<organism evidence="1 2">
    <name type="scientific">Jeotgalibacillus malaysiensis</name>
    <dbReference type="NCBI Taxonomy" id="1508404"/>
    <lineage>
        <taxon>Bacteria</taxon>
        <taxon>Bacillati</taxon>
        <taxon>Bacillota</taxon>
        <taxon>Bacilli</taxon>
        <taxon>Bacillales</taxon>
        <taxon>Caryophanaceae</taxon>
        <taxon>Jeotgalibacillus</taxon>
    </lineage>
</organism>
<keyword evidence="2" id="KW-1185">Reference proteome</keyword>
<dbReference type="Proteomes" id="UP000031449">
    <property type="component" value="Chromosome"/>
</dbReference>
<protein>
    <submittedName>
        <fullName evidence="1">Uncharacterized protein</fullName>
    </submittedName>
</protein>